<evidence type="ECO:0000256" key="12">
    <source>
        <dbReference type="ARBA" id="ARBA00023136"/>
    </source>
</evidence>
<feature type="transmembrane region" description="Helical" evidence="15">
    <location>
        <begin position="20"/>
        <end position="39"/>
    </location>
</feature>
<dbReference type="AlphaFoldDB" id="A0A1B6CKF5"/>
<feature type="transmembrane region" description="Helical" evidence="15">
    <location>
        <begin position="142"/>
        <end position="161"/>
    </location>
</feature>
<evidence type="ECO:0000313" key="18">
    <source>
        <dbReference type="EMBL" id="JAS13916.1"/>
    </source>
</evidence>
<evidence type="ECO:0000256" key="1">
    <source>
        <dbReference type="ARBA" id="ARBA00001913"/>
    </source>
</evidence>
<name>A0A1B6CKF5_9HEMI</name>
<dbReference type="EMBL" id="GEDC01023382">
    <property type="protein sequence ID" value="JAS13916.1"/>
    <property type="molecule type" value="Transcribed_RNA"/>
</dbReference>
<dbReference type="GO" id="GO:0019369">
    <property type="term" value="P:arachidonate metabolic process"/>
    <property type="evidence" value="ECO:0007669"/>
    <property type="project" value="TreeGrafter"/>
</dbReference>
<sequence length="673" mass="76852">MPALKLFGRKWLAGTDDMVFPCLLELIIRIIWLILMAVVTKRYYTYTFTCSVGGEFVRVYLIGMLVLISIAIILLLAIVNRSAQGSIVDVQARKHVPLLLGIKLVCLLPEGIWNILGTIWAFTRVIECPNDDHFTNTVVDVLVIFDWIMSGLAIFALAMVLDPIGSIKLRGSQPDISIDTLKHRKVTRIWVRRFRWFFCWLIRDKQSHEAFSQVAGLFSSIFRDSDLVPSDIIAGFVLLRVKQKRESREQRRIELLAEQRLKYTSDVKEAFANVPNWMDLEKAHHYMLLSMAVYGYPFVMYQHICTGVCKLLTHVTCCACLRQKKTIIKDDNCCLCYFAGVKYISKISEEDIIYANFRNRIFKLPFYILACHKTKSIVLVIRGSLSIRDIFTDLTCVPEKIEAEGLPPDSLAHKGMLICATKLKKHLADTGILEKAFAQYTNYGFIITGHSLGAGVSVLVGILLRPIYPDLKVYAFSTPAGLLTREAARYTESFVMTIGVGEDCVMRLSIESIEETRGQMFNVLQSCRLPKYRVMVNGFGYALFGVPSRDLEATWRNDRISPVHRHHTILLPAPNATPYQYSEVSKRRFARVRMYTAGKILHIAHKKKSKEDKKAGIGDSFEMRWVTAEDFTELRIMPRMLLDHLPENVYKTLDTVLSEQRTEIVEFSDITLI</sequence>
<dbReference type="Pfam" id="PF01764">
    <property type="entry name" value="Lipase_3"/>
    <property type="match status" value="1"/>
</dbReference>
<evidence type="ECO:0000256" key="11">
    <source>
        <dbReference type="ARBA" id="ARBA00023098"/>
    </source>
</evidence>
<evidence type="ECO:0000259" key="16">
    <source>
        <dbReference type="Pfam" id="PF01764"/>
    </source>
</evidence>
<dbReference type="GO" id="GO:0004806">
    <property type="term" value="F:triacylglycerol lipase activity"/>
    <property type="evidence" value="ECO:0007669"/>
    <property type="project" value="TreeGrafter"/>
</dbReference>
<keyword evidence="4" id="KW-0597">Phosphoprotein</keyword>
<dbReference type="InterPro" id="IPR052214">
    <property type="entry name" value="DAG_Lipase-Related"/>
</dbReference>
<accession>A0A1B6CKF5</accession>
<dbReference type="PANTHER" id="PTHR45792:SF2">
    <property type="entry name" value="DIACYLGLYCEROL LIPASE-BETA"/>
    <property type="match status" value="1"/>
</dbReference>
<feature type="domain" description="Fungal lipase-type" evidence="16">
    <location>
        <begin position="378"/>
        <end position="509"/>
    </location>
</feature>
<keyword evidence="6" id="KW-0479">Metal-binding</keyword>
<evidence type="ECO:0000256" key="4">
    <source>
        <dbReference type="ARBA" id="ARBA00022553"/>
    </source>
</evidence>
<dbReference type="EC" id="3.1.1.116" evidence="14"/>
<evidence type="ECO:0000256" key="3">
    <source>
        <dbReference type="ARBA" id="ARBA00022475"/>
    </source>
</evidence>
<keyword evidence="8" id="KW-0106">Calcium</keyword>
<dbReference type="InterPro" id="IPR002921">
    <property type="entry name" value="Fungal_lipase-type"/>
</dbReference>
<dbReference type="PANTHER" id="PTHR45792">
    <property type="entry name" value="DIACYLGLYCEROL LIPASE HOMOLOG-RELATED"/>
    <property type="match status" value="1"/>
</dbReference>
<reference evidence="18" key="1">
    <citation type="submission" date="2015-12" db="EMBL/GenBank/DDBJ databases">
        <title>De novo transcriptome assembly of four potential Pierce s Disease insect vectors from Arizona vineyards.</title>
        <authorList>
            <person name="Tassone E.E."/>
        </authorList>
    </citation>
    <scope>NUCLEOTIDE SEQUENCE</scope>
</reference>
<comment type="subcellular location">
    <subcellularLocation>
        <location evidence="2">Cell membrane</location>
        <topology evidence="2">Multi-pass membrane protein</topology>
    </subcellularLocation>
</comment>
<dbReference type="GO" id="GO:0022008">
    <property type="term" value="P:neurogenesis"/>
    <property type="evidence" value="ECO:0007669"/>
    <property type="project" value="TreeGrafter"/>
</dbReference>
<dbReference type="SUPFAM" id="SSF53474">
    <property type="entry name" value="alpha/beta-Hydrolases"/>
    <property type="match status" value="1"/>
</dbReference>
<keyword evidence="3" id="KW-1003">Cell membrane</keyword>
<keyword evidence="5 15" id="KW-0812">Transmembrane</keyword>
<feature type="transmembrane region" description="Helical" evidence="15">
    <location>
        <begin position="59"/>
        <end position="79"/>
    </location>
</feature>
<evidence type="ECO:0000313" key="17">
    <source>
        <dbReference type="EMBL" id="JAS11306.1"/>
    </source>
</evidence>
<evidence type="ECO:0000256" key="7">
    <source>
        <dbReference type="ARBA" id="ARBA00022801"/>
    </source>
</evidence>
<keyword evidence="10 15" id="KW-1133">Transmembrane helix</keyword>
<dbReference type="EMBL" id="GEDC01025992">
    <property type="protein sequence ID" value="JAS11306.1"/>
    <property type="molecule type" value="Transcribed_RNA"/>
</dbReference>
<gene>
    <name evidence="18" type="ORF">g.26800</name>
    <name evidence="17" type="ORF">g.26803</name>
</gene>
<feature type="transmembrane region" description="Helical" evidence="15">
    <location>
        <begin position="100"/>
        <end position="122"/>
    </location>
</feature>
<comment type="catalytic activity">
    <reaction evidence="13">
        <text>a 1,2-diacyl-sn-glycerol + H2O = a 2-acylglycerol + a fatty acid + H(+)</text>
        <dbReference type="Rhea" id="RHEA:33275"/>
        <dbReference type="ChEBI" id="CHEBI:15377"/>
        <dbReference type="ChEBI" id="CHEBI:15378"/>
        <dbReference type="ChEBI" id="CHEBI:17389"/>
        <dbReference type="ChEBI" id="CHEBI:17815"/>
        <dbReference type="ChEBI" id="CHEBI:28868"/>
        <dbReference type="EC" id="3.1.1.116"/>
    </reaction>
    <physiologicalReaction direction="left-to-right" evidence="13">
        <dbReference type="Rhea" id="RHEA:33276"/>
    </physiologicalReaction>
</comment>
<dbReference type="GO" id="GO:0005886">
    <property type="term" value="C:plasma membrane"/>
    <property type="evidence" value="ECO:0007669"/>
    <property type="project" value="UniProtKB-SubCell"/>
</dbReference>
<keyword evidence="9" id="KW-0442">Lipid degradation</keyword>
<evidence type="ECO:0000256" key="14">
    <source>
        <dbReference type="ARBA" id="ARBA00026104"/>
    </source>
</evidence>
<dbReference type="GO" id="GO:0005737">
    <property type="term" value="C:cytoplasm"/>
    <property type="evidence" value="ECO:0007669"/>
    <property type="project" value="TreeGrafter"/>
</dbReference>
<keyword evidence="12 15" id="KW-0472">Membrane</keyword>
<keyword evidence="7" id="KW-0378">Hydrolase</keyword>
<dbReference type="Gene3D" id="3.40.50.1820">
    <property type="entry name" value="alpha/beta hydrolase"/>
    <property type="match status" value="1"/>
</dbReference>
<evidence type="ECO:0000256" key="6">
    <source>
        <dbReference type="ARBA" id="ARBA00022723"/>
    </source>
</evidence>
<evidence type="ECO:0000256" key="9">
    <source>
        <dbReference type="ARBA" id="ARBA00022963"/>
    </source>
</evidence>
<evidence type="ECO:0000256" key="5">
    <source>
        <dbReference type="ARBA" id="ARBA00022692"/>
    </source>
</evidence>
<dbReference type="CDD" id="cd00519">
    <property type="entry name" value="Lipase_3"/>
    <property type="match status" value="1"/>
</dbReference>
<evidence type="ECO:0000256" key="10">
    <source>
        <dbReference type="ARBA" id="ARBA00022989"/>
    </source>
</evidence>
<dbReference type="GO" id="GO:0046340">
    <property type="term" value="P:diacylglycerol catabolic process"/>
    <property type="evidence" value="ECO:0007669"/>
    <property type="project" value="TreeGrafter"/>
</dbReference>
<evidence type="ECO:0000256" key="13">
    <source>
        <dbReference type="ARBA" id="ARBA00024531"/>
    </source>
</evidence>
<protein>
    <recommendedName>
        <fullName evidence="14">sn-1-specific diacylglycerol lipase</fullName>
        <ecNumber evidence="14">3.1.1.116</ecNumber>
    </recommendedName>
</protein>
<evidence type="ECO:0000256" key="8">
    <source>
        <dbReference type="ARBA" id="ARBA00022837"/>
    </source>
</evidence>
<keyword evidence="11" id="KW-0443">Lipid metabolism</keyword>
<organism evidence="18">
    <name type="scientific">Clastoptera arizonana</name>
    <name type="common">Arizona spittle bug</name>
    <dbReference type="NCBI Taxonomy" id="38151"/>
    <lineage>
        <taxon>Eukaryota</taxon>
        <taxon>Metazoa</taxon>
        <taxon>Ecdysozoa</taxon>
        <taxon>Arthropoda</taxon>
        <taxon>Hexapoda</taxon>
        <taxon>Insecta</taxon>
        <taxon>Pterygota</taxon>
        <taxon>Neoptera</taxon>
        <taxon>Paraneoptera</taxon>
        <taxon>Hemiptera</taxon>
        <taxon>Auchenorrhyncha</taxon>
        <taxon>Cercopoidea</taxon>
        <taxon>Clastopteridae</taxon>
        <taxon>Clastoptera</taxon>
    </lineage>
</organism>
<proteinExistence type="predicted"/>
<dbReference type="GO" id="GO:0046872">
    <property type="term" value="F:metal ion binding"/>
    <property type="evidence" value="ECO:0007669"/>
    <property type="project" value="UniProtKB-KW"/>
</dbReference>
<comment type="cofactor">
    <cofactor evidence="1">
        <name>Ca(2+)</name>
        <dbReference type="ChEBI" id="CHEBI:29108"/>
    </cofactor>
</comment>
<dbReference type="InterPro" id="IPR029058">
    <property type="entry name" value="AB_hydrolase_fold"/>
</dbReference>
<evidence type="ECO:0000256" key="2">
    <source>
        <dbReference type="ARBA" id="ARBA00004651"/>
    </source>
</evidence>
<evidence type="ECO:0000256" key="15">
    <source>
        <dbReference type="SAM" id="Phobius"/>
    </source>
</evidence>